<dbReference type="Pfam" id="PF08281">
    <property type="entry name" value="Sigma70_r4_2"/>
    <property type="match status" value="1"/>
</dbReference>
<dbReference type="GO" id="GO:0006352">
    <property type="term" value="P:DNA-templated transcription initiation"/>
    <property type="evidence" value="ECO:0007669"/>
    <property type="project" value="InterPro"/>
</dbReference>
<dbReference type="Pfam" id="PF04542">
    <property type="entry name" value="Sigma70_r2"/>
    <property type="match status" value="1"/>
</dbReference>
<reference evidence="8 9" key="1">
    <citation type="submission" date="2020-08" db="EMBL/GenBank/DDBJ databases">
        <title>Genomic Encyclopedia of Type Strains, Phase IV (KMG-V): Genome sequencing to study the core and pangenomes of soil and plant-associated prokaryotes.</title>
        <authorList>
            <person name="Whitman W."/>
        </authorList>
    </citation>
    <scope>NUCLEOTIDE SEQUENCE [LARGE SCALE GENOMIC DNA]</scope>
    <source>
        <strain evidence="8 9">M8UP14</strain>
    </source>
</reference>
<evidence type="ECO:0000256" key="3">
    <source>
        <dbReference type="ARBA" id="ARBA00023082"/>
    </source>
</evidence>
<keyword evidence="5" id="KW-0804">Transcription</keyword>
<protein>
    <submittedName>
        <fullName evidence="8">RNA polymerase sigma-70 factor (ECF subfamily)</fullName>
    </submittedName>
</protein>
<gene>
    <name evidence="8" type="ORF">HDF16_005954</name>
</gene>
<dbReference type="InterPro" id="IPR013249">
    <property type="entry name" value="RNA_pol_sigma70_r4_t2"/>
</dbReference>
<evidence type="ECO:0000256" key="5">
    <source>
        <dbReference type="ARBA" id="ARBA00023163"/>
    </source>
</evidence>
<dbReference type="InterPro" id="IPR013324">
    <property type="entry name" value="RNA_pol_sigma_r3/r4-like"/>
</dbReference>
<evidence type="ECO:0000256" key="2">
    <source>
        <dbReference type="ARBA" id="ARBA00023015"/>
    </source>
</evidence>
<dbReference type="SUPFAM" id="SSF88946">
    <property type="entry name" value="Sigma2 domain of RNA polymerase sigma factors"/>
    <property type="match status" value="1"/>
</dbReference>
<dbReference type="NCBIfam" id="TIGR02937">
    <property type="entry name" value="sigma70-ECF"/>
    <property type="match status" value="1"/>
</dbReference>
<comment type="caution">
    <text evidence="8">The sequence shown here is derived from an EMBL/GenBank/DDBJ whole genome shotgun (WGS) entry which is preliminary data.</text>
</comment>
<keyword evidence="2" id="KW-0805">Transcription regulation</keyword>
<evidence type="ECO:0000259" key="7">
    <source>
        <dbReference type="Pfam" id="PF08281"/>
    </source>
</evidence>
<dbReference type="InterPro" id="IPR014284">
    <property type="entry name" value="RNA_pol_sigma-70_dom"/>
</dbReference>
<dbReference type="GO" id="GO:0016987">
    <property type="term" value="F:sigma factor activity"/>
    <property type="evidence" value="ECO:0007669"/>
    <property type="project" value="UniProtKB-KW"/>
</dbReference>
<keyword evidence="9" id="KW-1185">Reference proteome</keyword>
<name>A0A7W8E6H6_9BACT</name>
<keyword evidence="4" id="KW-0238">DNA-binding</keyword>
<dbReference type="AlphaFoldDB" id="A0A7W8E6H6"/>
<dbReference type="InterPro" id="IPR036388">
    <property type="entry name" value="WH-like_DNA-bd_sf"/>
</dbReference>
<dbReference type="RefSeq" id="WP_221313343.1">
    <property type="nucleotide sequence ID" value="NZ_JACHIP010000032.1"/>
</dbReference>
<comment type="similarity">
    <text evidence="1">Belongs to the sigma-70 factor family. ECF subfamily.</text>
</comment>
<dbReference type="Gene3D" id="1.10.1740.10">
    <property type="match status" value="1"/>
</dbReference>
<dbReference type="Gene3D" id="1.10.10.10">
    <property type="entry name" value="Winged helix-like DNA-binding domain superfamily/Winged helix DNA-binding domain"/>
    <property type="match status" value="1"/>
</dbReference>
<dbReference type="InterPro" id="IPR007627">
    <property type="entry name" value="RNA_pol_sigma70_r2"/>
</dbReference>
<organism evidence="8 9">
    <name type="scientific">Granulicella aggregans</name>
    <dbReference type="NCBI Taxonomy" id="474949"/>
    <lineage>
        <taxon>Bacteria</taxon>
        <taxon>Pseudomonadati</taxon>
        <taxon>Acidobacteriota</taxon>
        <taxon>Terriglobia</taxon>
        <taxon>Terriglobales</taxon>
        <taxon>Acidobacteriaceae</taxon>
        <taxon>Granulicella</taxon>
    </lineage>
</organism>
<dbReference type="GO" id="GO:0003677">
    <property type="term" value="F:DNA binding"/>
    <property type="evidence" value="ECO:0007669"/>
    <property type="project" value="UniProtKB-KW"/>
</dbReference>
<evidence type="ECO:0000256" key="4">
    <source>
        <dbReference type="ARBA" id="ARBA00023125"/>
    </source>
</evidence>
<feature type="domain" description="RNA polymerase sigma factor 70 region 4 type 2" evidence="7">
    <location>
        <begin position="136"/>
        <end position="188"/>
    </location>
</feature>
<evidence type="ECO:0000313" key="9">
    <source>
        <dbReference type="Proteomes" id="UP000540989"/>
    </source>
</evidence>
<feature type="domain" description="RNA polymerase sigma-70 region 2" evidence="6">
    <location>
        <begin position="31"/>
        <end position="96"/>
    </location>
</feature>
<accession>A0A7W8E6H6</accession>
<dbReference type="EMBL" id="JACHIP010000032">
    <property type="protein sequence ID" value="MBB5061218.1"/>
    <property type="molecule type" value="Genomic_DNA"/>
</dbReference>
<dbReference type="Proteomes" id="UP000540989">
    <property type="component" value="Unassembled WGS sequence"/>
</dbReference>
<dbReference type="PANTHER" id="PTHR43133">
    <property type="entry name" value="RNA POLYMERASE ECF-TYPE SIGMA FACTO"/>
    <property type="match status" value="1"/>
</dbReference>
<evidence type="ECO:0000259" key="6">
    <source>
        <dbReference type="Pfam" id="PF04542"/>
    </source>
</evidence>
<evidence type="ECO:0000313" key="8">
    <source>
        <dbReference type="EMBL" id="MBB5061218.1"/>
    </source>
</evidence>
<proteinExistence type="inferred from homology"/>
<evidence type="ECO:0000256" key="1">
    <source>
        <dbReference type="ARBA" id="ARBA00010641"/>
    </source>
</evidence>
<dbReference type="InterPro" id="IPR013325">
    <property type="entry name" value="RNA_pol_sigma_r2"/>
</dbReference>
<keyword evidence="3" id="KW-0731">Sigma factor</keyword>
<dbReference type="PANTHER" id="PTHR43133:SF8">
    <property type="entry name" value="RNA POLYMERASE SIGMA FACTOR HI_1459-RELATED"/>
    <property type="match status" value="1"/>
</dbReference>
<dbReference type="InterPro" id="IPR039425">
    <property type="entry name" value="RNA_pol_sigma-70-like"/>
</dbReference>
<dbReference type="SUPFAM" id="SSF88659">
    <property type="entry name" value="Sigma3 and sigma4 domains of RNA polymerase sigma factors"/>
    <property type="match status" value="1"/>
</dbReference>
<sequence>MKSATVIEGEPESSVITRAKAGDYEAVELLLARYGERVFKVAFRITGQREDAEDVVQETFLRMCGKLEQFRGDSQFSTWLTRVAMNQAITVQRKQKGRKIVSLDCPVGVDDHSFFIEMPDGRPNPEQQFRKCEITESLRVAIAQLPPGMRRLFMLHYVHHVPVREAADRLGVSFAAAKSRLLRARRFLRKRLGVHPMAFSTP</sequence>